<dbReference type="Proteomes" id="UP001060164">
    <property type="component" value="Chromosome"/>
</dbReference>
<dbReference type="SUPFAM" id="SSF55486">
    <property type="entry name" value="Metalloproteases ('zincins'), catalytic domain"/>
    <property type="match status" value="1"/>
</dbReference>
<organism evidence="1 2">
    <name type="scientific">Ruminococcus gauvreauii</name>
    <dbReference type="NCBI Taxonomy" id="438033"/>
    <lineage>
        <taxon>Bacteria</taxon>
        <taxon>Bacillati</taxon>
        <taxon>Bacillota</taxon>
        <taxon>Clostridia</taxon>
        <taxon>Eubacteriales</taxon>
        <taxon>Oscillospiraceae</taxon>
        <taxon>Ruminococcus</taxon>
    </lineage>
</organism>
<dbReference type="EMBL" id="CP102290">
    <property type="protein sequence ID" value="UWP59275.1"/>
    <property type="molecule type" value="Genomic_DNA"/>
</dbReference>
<proteinExistence type="predicted"/>
<dbReference type="CDD" id="cd12953">
    <property type="entry name" value="MMP_TTHA0227"/>
    <property type="match status" value="1"/>
</dbReference>
<dbReference type="RefSeq" id="WP_028529841.1">
    <property type="nucleotide sequence ID" value="NZ_CABLBR010000035.1"/>
</dbReference>
<gene>
    <name evidence="1" type="ORF">NQ502_18230</name>
</gene>
<protein>
    <submittedName>
        <fullName evidence="1">Metallopeptidase family protein</fullName>
    </submittedName>
</protein>
<evidence type="ECO:0000313" key="2">
    <source>
        <dbReference type="Proteomes" id="UP001060164"/>
    </source>
</evidence>
<dbReference type="InterPro" id="IPR010428">
    <property type="entry name" value="Zincin_1"/>
</dbReference>
<keyword evidence="2" id="KW-1185">Reference proteome</keyword>
<evidence type="ECO:0000313" key="1">
    <source>
        <dbReference type="EMBL" id="UWP59275.1"/>
    </source>
</evidence>
<dbReference type="Gene3D" id="3.30.2010.20">
    <property type="match status" value="1"/>
</dbReference>
<dbReference type="Pfam" id="PF06262">
    <property type="entry name" value="Zincin_1"/>
    <property type="match status" value="1"/>
</dbReference>
<name>A0ABY5VFD9_9FIRM</name>
<reference evidence="1" key="1">
    <citation type="journal article" date="2022" name="Cell">
        <title>Design, construction, and in vivo augmentation of a complex gut microbiome.</title>
        <authorList>
            <person name="Cheng A.G."/>
            <person name="Ho P.Y."/>
            <person name="Aranda-Diaz A."/>
            <person name="Jain S."/>
            <person name="Yu F.B."/>
            <person name="Meng X."/>
            <person name="Wang M."/>
            <person name="Iakiviak M."/>
            <person name="Nagashima K."/>
            <person name="Zhao A."/>
            <person name="Murugkar P."/>
            <person name="Patil A."/>
            <person name="Atabakhsh K."/>
            <person name="Weakley A."/>
            <person name="Yan J."/>
            <person name="Brumbaugh A.R."/>
            <person name="Higginbottom S."/>
            <person name="Dimas A."/>
            <person name="Shiver A.L."/>
            <person name="Deutschbauer A."/>
            <person name="Neff N."/>
            <person name="Sonnenburg J.L."/>
            <person name="Huang K.C."/>
            <person name="Fischbach M.A."/>
        </authorList>
    </citation>
    <scope>NUCLEOTIDE SEQUENCE</scope>
    <source>
        <strain evidence="1">DSM 19829</strain>
    </source>
</reference>
<accession>A0ABY5VFD9</accession>
<sequence>MTEAEFLEILEEISAELPPAFFQELNGGIIMHPEAKRHPESTAPPLWIMGEYSHGSSMGRYINIYYGSFCNVYGNLGRQAMKKKIRHTVLHEFRHHLESLAGEKDLEIEDAVNLYRYKYGDRK</sequence>
<dbReference type="InterPro" id="IPR038555">
    <property type="entry name" value="Zincin_1_sf"/>
</dbReference>